<dbReference type="EMBL" id="LACI01001335">
    <property type="protein sequence ID" value="KJU84685.1"/>
    <property type="molecule type" value="Genomic_DNA"/>
</dbReference>
<accession>A0A0F3GRU8</accession>
<evidence type="ECO:0000313" key="1">
    <source>
        <dbReference type="EMBL" id="KJU84685.1"/>
    </source>
</evidence>
<sequence>MGKKIKKRLSSDHSEILHVPHDVDKMGEIIMEYALPLLEDLDRWDAKIEVIKLAIHCWNLSFVLNDKKDAMIASFLKSNNINGELAEEMKALILFLLNRKVCYFSHINTKIADYEIIETGGRHILKIVVDKS</sequence>
<reference evidence="1 2" key="1">
    <citation type="submission" date="2015-02" db="EMBL/GenBank/DDBJ databases">
        <title>Single-cell genomics of uncultivated deep-branching MTB reveals a conserved set of magnetosome genes.</title>
        <authorList>
            <person name="Kolinko S."/>
            <person name="Richter M."/>
            <person name="Glockner F.O."/>
            <person name="Brachmann A."/>
            <person name="Schuler D."/>
        </authorList>
    </citation>
    <scope>NUCLEOTIDE SEQUENCE [LARGE SCALE GENOMIC DNA]</scope>
    <source>
        <strain evidence="1">TM-1</strain>
    </source>
</reference>
<evidence type="ECO:0000313" key="2">
    <source>
        <dbReference type="Proteomes" id="UP000033423"/>
    </source>
</evidence>
<proteinExistence type="predicted"/>
<comment type="caution">
    <text evidence="1">The sequence shown here is derived from an EMBL/GenBank/DDBJ whole genome shotgun (WGS) entry which is preliminary data.</text>
</comment>
<organism evidence="1 2">
    <name type="scientific">Candidatus Magnetobacterium bavaricum</name>
    <dbReference type="NCBI Taxonomy" id="29290"/>
    <lineage>
        <taxon>Bacteria</taxon>
        <taxon>Pseudomonadati</taxon>
        <taxon>Nitrospirota</taxon>
        <taxon>Thermodesulfovibrionia</taxon>
        <taxon>Thermodesulfovibrionales</taxon>
        <taxon>Candidatus Magnetobacteriaceae</taxon>
        <taxon>Candidatus Magnetobacterium</taxon>
    </lineage>
</organism>
<name>A0A0F3GRU8_9BACT</name>
<dbReference type="AlphaFoldDB" id="A0A0F3GRU8"/>
<keyword evidence="2" id="KW-1185">Reference proteome</keyword>
<gene>
    <name evidence="1" type="ORF">MBAV_003108</name>
</gene>
<protein>
    <submittedName>
        <fullName evidence="1">Uncharacterized protein</fullName>
    </submittedName>
</protein>
<dbReference type="Proteomes" id="UP000033423">
    <property type="component" value="Unassembled WGS sequence"/>
</dbReference>